<dbReference type="Proteomes" id="UP000630135">
    <property type="component" value="Unassembled WGS sequence"/>
</dbReference>
<dbReference type="PROSITE" id="PS51257">
    <property type="entry name" value="PROKAR_LIPOPROTEIN"/>
    <property type="match status" value="1"/>
</dbReference>
<organism evidence="2 4">
    <name type="scientific">Deinococcus wulumuqiensis</name>
    <dbReference type="NCBI Taxonomy" id="980427"/>
    <lineage>
        <taxon>Bacteria</taxon>
        <taxon>Thermotogati</taxon>
        <taxon>Deinococcota</taxon>
        <taxon>Deinococci</taxon>
        <taxon>Deinococcales</taxon>
        <taxon>Deinococcaceae</taxon>
        <taxon>Deinococcus</taxon>
    </lineage>
</organism>
<dbReference type="EMBL" id="BMMA01000057">
    <property type="protein sequence ID" value="GGI93966.1"/>
    <property type="molecule type" value="Genomic_DNA"/>
</dbReference>
<reference evidence="2" key="2">
    <citation type="journal article" date="2014" name="Int. J. Syst. Evol. Microbiol.">
        <title>Complete genome sequence of Corynebacterium casei LMG S-19264T (=DSM 44701T), isolated from a smear-ripened cheese.</title>
        <authorList>
            <consortium name="US DOE Joint Genome Institute (JGI-PGF)"/>
            <person name="Walter F."/>
            <person name="Albersmeier A."/>
            <person name="Kalinowski J."/>
            <person name="Ruckert C."/>
        </authorList>
    </citation>
    <scope>NUCLEOTIDE SEQUENCE</scope>
    <source>
        <strain evidence="2">CGMCC 1.8885</strain>
    </source>
</reference>
<name>A0AAV4KA59_9DEIO</name>
<keyword evidence="3" id="KW-1185">Reference proteome</keyword>
<accession>A0AAV4KA59</accession>
<evidence type="ECO:0000313" key="3">
    <source>
        <dbReference type="Proteomes" id="UP000630135"/>
    </source>
</evidence>
<dbReference type="AlphaFoldDB" id="A0AAV4KA59"/>
<evidence type="ECO:0000313" key="4">
    <source>
        <dbReference type="Proteomes" id="UP000652720"/>
    </source>
</evidence>
<evidence type="ECO:0000313" key="2">
    <source>
        <dbReference type="EMBL" id="GGI93966.1"/>
    </source>
</evidence>
<reference evidence="1" key="1">
    <citation type="journal article" date="2014" name="Int. J. Syst. Evol. Microbiol.">
        <title>Complete genome of a new Firmicutes species belonging to the dominant human colonic microbiota ('Ruminococcus bicirculans') reveals two chromosomes and a selective capacity to utilize plant glucans.</title>
        <authorList>
            <consortium name="NISC Comparative Sequencing Program"/>
            <person name="Wegmann U."/>
            <person name="Louis P."/>
            <person name="Goesmann A."/>
            <person name="Henrissat B."/>
            <person name="Duncan S.H."/>
            <person name="Flint H.J."/>
        </authorList>
    </citation>
    <scope>NUCLEOTIDE SEQUENCE</scope>
    <source>
        <strain evidence="1">CGMCC 1.8884</strain>
    </source>
</reference>
<gene>
    <name evidence="1" type="ORF">GCM10008021_30030</name>
    <name evidence="2" type="ORF">GCM10010914_30720</name>
</gene>
<dbReference type="EMBL" id="BMLZ01000068">
    <property type="protein sequence ID" value="GGI67758.1"/>
    <property type="molecule type" value="Genomic_DNA"/>
</dbReference>
<protein>
    <recommendedName>
        <fullName evidence="5">Lipoprotein</fullName>
    </recommendedName>
</protein>
<reference evidence="3" key="3">
    <citation type="journal article" date="2019" name="Int. J. Syst. Evol. Microbiol.">
        <title>The Global Catalogue of Microorganisms (GCM) 10K type strain sequencing project: providing services to taxonomists for standard genome sequencing and annotation.</title>
        <authorList>
            <consortium name="The Broad Institute Genomics Platform"/>
            <consortium name="The Broad Institute Genome Sequencing Center for Infectious Disease"/>
            <person name="Wu L."/>
            <person name="Ma J."/>
        </authorList>
    </citation>
    <scope>NUCLEOTIDE SEQUENCE [LARGE SCALE GENOMIC DNA]</scope>
    <source>
        <strain evidence="3">CGMCC 1.8884</strain>
    </source>
</reference>
<evidence type="ECO:0000313" key="1">
    <source>
        <dbReference type="EMBL" id="GGI67758.1"/>
    </source>
</evidence>
<sequence>MKNAWLLLPLVSLLTACLNSTVRGYTAQAMPGLTSPFTTDCTALRLVVGNIDTTLDQSETRRVFTSHPNPGPTTITAYCLAMKNGVLTEMGRSQVNVKPNTLNVYIGSSEGSTAADAFTKTATVSGVFPIIQAE</sequence>
<reference evidence="2" key="4">
    <citation type="submission" date="2023-08" db="EMBL/GenBank/DDBJ databases">
        <authorList>
            <person name="Sun Q."/>
            <person name="Zhou Y."/>
        </authorList>
    </citation>
    <scope>NUCLEOTIDE SEQUENCE</scope>
    <source>
        <strain evidence="1">CGMCC 1.8884</strain>
        <strain evidence="2">CGMCC 1.8885</strain>
    </source>
</reference>
<evidence type="ECO:0008006" key="5">
    <source>
        <dbReference type="Google" id="ProtNLM"/>
    </source>
</evidence>
<comment type="caution">
    <text evidence="2">The sequence shown here is derived from an EMBL/GenBank/DDBJ whole genome shotgun (WGS) entry which is preliminary data.</text>
</comment>
<proteinExistence type="predicted"/>
<dbReference type="Proteomes" id="UP000652720">
    <property type="component" value="Unassembled WGS sequence"/>
</dbReference>